<dbReference type="RefSeq" id="WP_279674401.1">
    <property type="nucleotide sequence ID" value="NZ_CP122566.1"/>
</dbReference>
<evidence type="ECO:0000256" key="1">
    <source>
        <dbReference type="ARBA" id="ARBA00009986"/>
    </source>
</evidence>
<feature type="domain" description="Aldehyde dehydrogenase" evidence="6">
    <location>
        <begin position="3"/>
        <end position="452"/>
    </location>
</feature>
<dbReference type="Proteomes" id="UP001224674">
    <property type="component" value="Chromosome"/>
</dbReference>
<dbReference type="InterPro" id="IPR015590">
    <property type="entry name" value="Aldehyde_DH_dom"/>
</dbReference>
<dbReference type="FunFam" id="3.40.605.10:FF:000012">
    <property type="entry name" value="NAD-dependent succinate-semialdehyde dehydrogenase"/>
    <property type="match status" value="1"/>
</dbReference>
<dbReference type="Gene3D" id="3.40.309.10">
    <property type="entry name" value="Aldehyde Dehydrogenase, Chain A, domain 2"/>
    <property type="match status" value="1"/>
</dbReference>
<accession>A0AAJ6DB33</accession>
<evidence type="ECO:0000256" key="3">
    <source>
        <dbReference type="ARBA" id="ARBA00023002"/>
    </source>
</evidence>
<dbReference type="PANTHER" id="PTHR43217">
    <property type="entry name" value="SUCCINATE SEMIALDEHYDE DEHYDROGENASE [NAD(P)+] SAD"/>
    <property type="match status" value="1"/>
</dbReference>
<keyword evidence="2" id="KW-0521">NADP</keyword>
<dbReference type="AlphaFoldDB" id="A0AAJ6DB33"/>
<evidence type="ECO:0000313" key="7">
    <source>
        <dbReference type="EMBL" id="WGH92175.1"/>
    </source>
</evidence>
<evidence type="ECO:0000256" key="4">
    <source>
        <dbReference type="PROSITE-ProRule" id="PRU10007"/>
    </source>
</evidence>
<proteinExistence type="inferred from homology"/>
<dbReference type="SUPFAM" id="SSF53720">
    <property type="entry name" value="ALDH-like"/>
    <property type="match status" value="1"/>
</dbReference>
<dbReference type="InterPro" id="IPR016161">
    <property type="entry name" value="Ald_DH/histidinol_DH"/>
</dbReference>
<dbReference type="EMBL" id="CP122566">
    <property type="protein sequence ID" value="WGH92175.1"/>
    <property type="molecule type" value="Genomic_DNA"/>
</dbReference>
<evidence type="ECO:0000313" key="8">
    <source>
        <dbReference type="Proteomes" id="UP001224674"/>
    </source>
</evidence>
<protein>
    <submittedName>
        <fullName evidence="7">Aldehyde dehydrogenase family protein</fullName>
    </submittedName>
</protein>
<dbReference type="PANTHER" id="PTHR43217:SF2">
    <property type="entry name" value="SUCCINATE-SEMIALDEHYDE DEHYDROGENASE [NADP(+)]"/>
    <property type="match status" value="1"/>
</dbReference>
<evidence type="ECO:0000256" key="2">
    <source>
        <dbReference type="ARBA" id="ARBA00022857"/>
    </source>
</evidence>
<evidence type="ECO:0000256" key="5">
    <source>
        <dbReference type="RuleBase" id="RU003345"/>
    </source>
</evidence>
<dbReference type="Gene3D" id="3.40.605.10">
    <property type="entry name" value="Aldehyde Dehydrogenase, Chain A, domain 1"/>
    <property type="match status" value="1"/>
</dbReference>
<dbReference type="InterPro" id="IPR047110">
    <property type="entry name" value="GABD/Sad-like"/>
</dbReference>
<dbReference type="GO" id="GO:0004777">
    <property type="term" value="F:succinate-semialdehyde dehydrogenase (NAD+) activity"/>
    <property type="evidence" value="ECO:0007669"/>
    <property type="project" value="TreeGrafter"/>
</dbReference>
<keyword evidence="8" id="KW-1185">Reference proteome</keyword>
<reference evidence="7 8" key="1">
    <citation type="submission" date="2023-03" db="EMBL/GenBank/DDBJ databases">
        <title>Complete genome sequences of several Auritidibacter ignavus strains isolated from ear infections.</title>
        <authorList>
            <person name="Baehr T."/>
            <person name="Baumhoegger A.M."/>
        </authorList>
    </citation>
    <scope>NUCLEOTIDE SEQUENCE [LARGE SCALE GENOMIC DNA]</scope>
    <source>
        <strain evidence="7 8">BABAE-6</strain>
    </source>
</reference>
<dbReference type="InterPro" id="IPR016162">
    <property type="entry name" value="Ald_DH_N"/>
</dbReference>
<dbReference type="PROSITE" id="PS00687">
    <property type="entry name" value="ALDEHYDE_DEHYDR_GLU"/>
    <property type="match status" value="1"/>
</dbReference>
<feature type="active site" evidence="4">
    <location>
        <position position="231"/>
    </location>
</feature>
<dbReference type="InterPro" id="IPR029510">
    <property type="entry name" value="Ald_DH_CS_GLU"/>
</dbReference>
<comment type="similarity">
    <text evidence="1 5">Belongs to the aldehyde dehydrogenase family.</text>
</comment>
<evidence type="ECO:0000259" key="6">
    <source>
        <dbReference type="Pfam" id="PF00171"/>
    </source>
</evidence>
<gene>
    <name evidence="7" type="ORF">QDX21_07490</name>
</gene>
<keyword evidence="3 5" id="KW-0560">Oxidoreductase</keyword>
<sequence>MSKYAVTNPNTGEVEKTFDSLTTEEIPVIIDTAYQAYESWSQTDLSKRAEILNRFADLLDERAEELAHIIGREMGKPLPQGKAEVDKVARTARWFAEHSAEFLETTELPDAPVADRTYVKHDPLGVLLGIMPWNFPYNQIARFVLPNLMVGNTILMKQASICPESSQMFQTLLEEAGLSQGVYTNIYLNSSDTEEVLKDFRVKGFSLTGSESAGASVASVAAKYYKRSVLELGGNDPAVVLDTNDVDALAKKLVGIRTSNAGQVCTSPKRMIVVKELYDDFVAAAEKALADVKVGPYDDPETDMGPLSSVEARDEVLEQIHNGVADGATLRFGGEKLDRPGAWMSPALLTDIDPHSTLGQTEVFGPAVMIFKAEDEEDALRIANSTEYGLMSSVWTQDPEKGREFAERINAGMCLVNAHQESSPEYPFGGINRSGYGRENERWALQGFTNERLVRIHNEH</sequence>
<organism evidence="7 8">
    <name type="scientific">Auritidibacter ignavus</name>
    <dbReference type="NCBI Taxonomy" id="678932"/>
    <lineage>
        <taxon>Bacteria</taxon>
        <taxon>Bacillati</taxon>
        <taxon>Actinomycetota</taxon>
        <taxon>Actinomycetes</taxon>
        <taxon>Micrococcales</taxon>
        <taxon>Micrococcaceae</taxon>
        <taxon>Auritidibacter</taxon>
    </lineage>
</organism>
<dbReference type="InterPro" id="IPR016163">
    <property type="entry name" value="Ald_DH_C"/>
</dbReference>
<dbReference type="Pfam" id="PF00171">
    <property type="entry name" value="Aldedh"/>
    <property type="match status" value="1"/>
</dbReference>
<name>A0AAJ6DB33_9MICC</name>